<dbReference type="GO" id="GO:0008061">
    <property type="term" value="F:chitin binding"/>
    <property type="evidence" value="ECO:0007669"/>
    <property type="project" value="InterPro"/>
</dbReference>
<dbReference type="SMART" id="SM00636">
    <property type="entry name" value="Glyco_18"/>
    <property type="match status" value="1"/>
</dbReference>
<evidence type="ECO:0000259" key="1">
    <source>
        <dbReference type="PROSITE" id="PS51910"/>
    </source>
</evidence>
<dbReference type="Proteomes" id="UP000178935">
    <property type="component" value="Unassembled WGS sequence"/>
</dbReference>
<evidence type="ECO:0000313" key="2">
    <source>
        <dbReference type="EMBL" id="OGZ88862.1"/>
    </source>
</evidence>
<dbReference type="Gene3D" id="3.20.20.80">
    <property type="entry name" value="Glycosidases"/>
    <property type="match status" value="1"/>
</dbReference>
<dbReference type="GO" id="GO:0005975">
    <property type="term" value="P:carbohydrate metabolic process"/>
    <property type="evidence" value="ECO:0007669"/>
    <property type="project" value="InterPro"/>
</dbReference>
<dbReference type="SUPFAM" id="SSF51445">
    <property type="entry name" value="(Trans)glycosidases"/>
    <property type="match status" value="1"/>
</dbReference>
<dbReference type="EMBL" id="MHPU01000015">
    <property type="protein sequence ID" value="OGZ88862.1"/>
    <property type="molecule type" value="Genomic_DNA"/>
</dbReference>
<sequence>MTLVNKNITITILAIICLLVLSAIPCSVFAKAPERIFYTNSAKEKEAILSIKKNYKKIDVLAPQSYVLNANLKLVGGPSKELKKVIKDYNFKTMPLVTNGVFEQEIIHNLLINNKAQDNFISDLIKIAKKEKYIGWQYDFENISYLDRDLYSLFVEKTFQEFKNNNLILSIAVVTRLTDFEDTDAFKNWSGVFDYKRLSDSADFISVMTYDDPSSQGPVASLPFVNSCLKYLKNKIPAEKLSLGVPLYYWSWQLNPAKKINYGGNYNRLLDIMASNKHITGFDATLGSAWMTYYYKNKQYAFWYTDKKTIQLRMEIIKQNNLRGFSAWVLGVEDPAIWQAI</sequence>
<name>A0A1G2JP42_9BACT</name>
<feature type="domain" description="GH18" evidence="1">
    <location>
        <begin position="32"/>
        <end position="341"/>
    </location>
</feature>
<dbReference type="Gene3D" id="3.10.50.10">
    <property type="match status" value="1"/>
</dbReference>
<organism evidence="2 3">
    <name type="scientific">Candidatus Staskawiczbacteria bacterium RIFOXYD1_FULL_32_13</name>
    <dbReference type="NCBI Taxonomy" id="1802234"/>
    <lineage>
        <taxon>Bacteria</taxon>
        <taxon>Candidatus Staskawicziibacteriota</taxon>
    </lineage>
</organism>
<dbReference type="InterPro" id="IPR029070">
    <property type="entry name" value="Chitinase_insertion_sf"/>
</dbReference>
<dbReference type="PROSITE" id="PS51910">
    <property type="entry name" value="GH18_2"/>
    <property type="match status" value="1"/>
</dbReference>
<evidence type="ECO:0000313" key="3">
    <source>
        <dbReference type="Proteomes" id="UP000178935"/>
    </source>
</evidence>
<gene>
    <name evidence="2" type="ORF">A2561_01720</name>
</gene>
<dbReference type="InterPro" id="IPR011583">
    <property type="entry name" value="Chitinase_II/V-like_cat"/>
</dbReference>
<dbReference type="InterPro" id="IPR017853">
    <property type="entry name" value="GH"/>
</dbReference>
<dbReference type="AlphaFoldDB" id="A0A1G2JP42"/>
<dbReference type="Pfam" id="PF00704">
    <property type="entry name" value="Glyco_hydro_18"/>
    <property type="match status" value="1"/>
</dbReference>
<dbReference type="InterPro" id="IPR001223">
    <property type="entry name" value="Glyco_hydro18_cat"/>
</dbReference>
<protein>
    <recommendedName>
        <fullName evidence="1">GH18 domain-containing protein</fullName>
    </recommendedName>
</protein>
<dbReference type="PANTHER" id="PTHR46066:SF2">
    <property type="entry name" value="CHITINASE DOMAIN-CONTAINING PROTEIN 1"/>
    <property type="match status" value="1"/>
</dbReference>
<comment type="caution">
    <text evidence="2">The sequence shown here is derived from an EMBL/GenBank/DDBJ whole genome shotgun (WGS) entry which is preliminary data.</text>
</comment>
<proteinExistence type="predicted"/>
<reference evidence="2 3" key="1">
    <citation type="journal article" date="2016" name="Nat. Commun.">
        <title>Thousands of microbial genomes shed light on interconnected biogeochemical processes in an aquifer system.</title>
        <authorList>
            <person name="Anantharaman K."/>
            <person name="Brown C.T."/>
            <person name="Hug L.A."/>
            <person name="Sharon I."/>
            <person name="Castelle C.J."/>
            <person name="Probst A.J."/>
            <person name="Thomas B.C."/>
            <person name="Singh A."/>
            <person name="Wilkins M.J."/>
            <person name="Karaoz U."/>
            <person name="Brodie E.L."/>
            <person name="Williams K.H."/>
            <person name="Hubbard S.S."/>
            <person name="Banfield J.F."/>
        </authorList>
    </citation>
    <scope>NUCLEOTIDE SEQUENCE [LARGE SCALE GENOMIC DNA]</scope>
</reference>
<accession>A0A1G2JP42</accession>
<dbReference type="PANTHER" id="PTHR46066">
    <property type="entry name" value="CHITINASE DOMAIN-CONTAINING PROTEIN 1 FAMILY MEMBER"/>
    <property type="match status" value="1"/>
</dbReference>